<protein>
    <recommendedName>
        <fullName evidence="13">Serine/threonine-protein kinase receptor</fullName>
        <ecNumber evidence="13">2.7.11.30</ecNumber>
    </recommendedName>
</protein>
<evidence type="ECO:0000256" key="11">
    <source>
        <dbReference type="ARBA" id="ARBA00023136"/>
    </source>
</evidence>
<dbReference type="CDD" id="cd14053">
    <property type="entry name" value="STKc_ACVR2"/>
    <property type="match status" value="1"/>
</dbReference>
<keyword evidence="11 13" id="KW-0472">Membrane</keyword>
<evidence type="ECO:0000256" key="7">
    <source>
        <dbReference type="ARBA" id="ARBA00022741"/>
    </source>
</evidence>
<comment type="catalytic activity">
    <reaction evidence="13">
        <text>L-threonyl-[receptor-protein] + ATP = O-phospho-L-threonyl-[receptor-protein] + ADP + H(+)</text>
        <dbReference type="Rhea" id="RHEA:44880"/>
        <dbReference type="Rhea" id="RHEA-COMP:11024"/>
        <dbReference type="Rhea" id="RHEA-COMP:11025"/>
        <dbReference type="ChEBI" id="CHEBI:15378"/>
        <dbReference type="ChEBI" id="CHEBI:30013"/>
        <dbReference type="ChEBI" id="CHEBI:30616"/>
        <dbReference type="ChEBI" id="CHEBI:61977"/>
        <dbReference type="ChEBI" id="CHEBI:456216"/>
        <dbReference type="EC" id="2.7.11.30"/>
    </reaction>
</comment>
<feature type="transmembrane region" description="Helical" evidence="13">
    <location>
        <begin position="177"/>
        <end position="199"/>
    </location>
</feature>
<evidence type="ECO:0000256" key="12">
    <source>
        <dbReference type="ARBA" id="ARBA00023170"/>
    </source>
</evidence>
<feature type="signal peptide" evidence="14">
    <location>
        <begin position="1"/>
        <end position="26"/>
    </location>
</feature>
<dbReference type="CDD" id="cd23615">
    <property type="entry name" value="TFP_LU_ECD_ACVR2"/>
    <property type="match status" value="1"/>
</dbReference>
<evidence type="ECO:0000256" key="3">
    <source>
        <dbReference type="ARBA" id="ARBA00022527"/>
    </source>
</evidence>
<keyword evidence="3 13" id="KW-0723">Serine/threonine-protein kinase</keyword>
<gene>
    <name evidence="16" type="ORF">ABMA27_001274</name>
</gene>
<dbReference type="InterPro" id="IPR011009">
    <property type="entry name" value="Kinase-like_dom_sf"/>
</dbReference>
<keyword evidence="5 13" id="KW-0812">Transmembrane</keyword>
<keyword evidence="13" id="KW-0460">Magnesium</keyword>
<evidence type="ECO:0000256" key="6">
    <source>
        <dbReference type="ARBA" id="ARBA00022729"/>
    </source>
</evidence>
<evidence type="ECO:0000256" key="4">
    <source>
        <dbReference type="ARBA" id="ARBA00022679"/>
    </source>
</evidence>
<dbReference type="EC" id="2.7.11.30" evidence="13"/>
<evidence type="ECO:0000256" key="1">
    <source>
        <dbReference type="ARBA" id="ARBA00004479"/>
    </source>
</evidence>
<proteinExistence type="inferred from homology"/>
<comment type="similarity">
    <text evidence="2 13">Belongs to the protein kinase superfamily. TKL Ser/Thr protein kinase family. TGFB receptor subfamily.</text>
</comment>
<dbReference type="PIRSF" id="PIRSF037393">
    <property type="entry name" value="TGFRII"/>
    <property type="match status" value="1"/>
</dbReference>
<dbReference type="PRINTS" id="PR00653">
    <property type="entry name" value="ACTIVIN2R"/>
</dbReference>
<dbReference type="Gene3D" id="1.10.510.10">
    <property type="entry name" value="Transferase(Phosphotransferase) domain 1"/>
    <property type="match status" value="1"/>
</dbReference>
<evidence type="ECO:0000313" key="16">
    <source>
        <dbReference type="EMBL" id="KAL0881406.1"/>
    </source>
</evidence>
<keyword evidence="10 13" id="KW-1133">Transmembrane helix</keyword>
<dbReference type="Pfam" id="PF00069">
    <property type="entry name" value="Pkinase"/>
    <property type="match status" value="1"/>
</dbReference>
<evidence type="ECO:0000256" key="13">
    <source>
        <dbReference type="RuleBase" id="RU361271"/>
    </source>
</evidence>
<keyword evidence="13" id="KW-0479">Metal-binding</keyword>
<comment type="subcellular location">
    <subcellularLocation>
        <location evidence="1 13">Membrane</location>
        <topology evidence="1 13">Single-pass type I membrane protein</topology>
    </subcellularLocation>
</comment>
<dbReference type="PANTHER" id="PTHR23255:SF98">
    <property type="entry name" value="SERINE_THREONINE-PROTEIN KINASE RECEPTOR"/>
    <property type="match status" value="1"/>
</dbReference>
<reference evidence="16 17" key="1">
    <citation type="submission" date="2024-06" db="EMBL/GenBank/DDBJ databases">
        <title>A chromosome-level genome assembly of beet webworm, Loxostege sticticalis.</title>
        <authorList>
            <person name="Zhang Y."/>
        </authorList>
    </citation>
    <scope>NUCLEOTIDE SEQUENCE [LARGE SCALE GENOMIC DNA]</scope>
    <source>
        <strain evidence="16">AQ026</strain>
        <tissue evidence="16">Whole body</tissue>
    </source>
</reference>
<dbReference type="InterPro" id="IPR000333">
    <property type="entry name" value="TGFB_receptor"/>
</dbReference>
<dbReference type="EMBL" id="JBEUOH010000011">
    <property type="protein sequence ID" value="KAL0881406.1"/>
    <property type="molecule type" value="Genomic_DNA"/>
</dbReference>
<evidence type="ECO:0000256" key="10">
    <source>
        <dbReference type="ARBA" id="ARBA00022989"/>
    </source>
</evidence>
<keyword evidence="17" id="KW-1185">Reference proteome</keyword>
<evidence type="ECO:0000256" key="14">
    <source>
        <dbReference type="SAM" id="SignalP"/>
    </source>
</evidence>
<keyword evidence="9 13" id="KW-0067">ATP-binding</keyword>
<feature type="domain" description="Protein kinase" evidence="15">
    <location>
        <begin position="238"/>
        <end position="533"/>
    </location>
</feature>
<dbReference type="Proteomes" id="UP001549920">
    <property type="component" value="Unassembled WGS sequence"/>
</dbReference>
<dbReference type="InterPro" id="IPR008271">
    <property type="entry name" value="Ser/Thr_kinase_AS"/>
</dbReference>
<dbReference type="PROSITE" id="PS50011">
    <property type="entry name" value="PROTEIN_KINASE_DOM"/>
    <property type="match status" value="1"/>
</dbReference>
<keyword evidence="8 13" id="KW-0418">Kinase</keyword>
<dbReference type="InterPro" id="IPR017194">
    <property type="entry name" value="Transform_growth_fac-b_typ-2"/>
</dbReference>
<evidence type="ECO:0000256" key="5">
    <source>
        <dbReference type="ARBA" id="ARBA00022692"/>
    </source>
</evidence>
<evidence type="ECO:0000256" key="9">
    <source>
        <dbReference type="ARBA" id="ARBA00022840"/>
    </source>
</evidence>
<evidence type="ECO:0000256" key="2">
    <source>
        <dbReference type="ARBA" id="ARBA00009605"/>
    </source>
</evidence>
<organism evidence="16 17">
    <name type="scientific">Loxostege sticticalis</name>
    <name type="common">Beet webworm moth</name>
    <dbReference type="NCBI Taxonomy" id="481309"/>
    <lineage>
        <taxon>Eukaryota</taxon>
        <taxon>Metazoa</taxon>
        <taxon>Ecdysozoa</taxon>
        <taxon>Arthropoda</taxon>
        <taxon>Hexapoda</taxon>
        <taxon>Insecta</taxon>
        <taxon>Pterygota</taxon>
        <taxon>Neoptera</taxon>
        <taxon>Endopterygota</taxon>
        <taxon>Lepidoptera</taxon>
        <taxon>Glossata</taxon>
        <taxon>Ditrysia</taxon>
        <taxon>Pyraloidea</taxon>
        <taxon>Crambidae</taxon>
        <taxon>Pyraustinae</taxon>
        <taxon>Loxostege</taxon>
    </lineage>
</organism>
<accession>A0ABR3HXW8</accession>
<comment type="cofactor">
    <cofactor evidence="13">
        <name>Mg(2+)</name>
        <dbReference type="ChEBI" id="CHEBI:18420"/>
    </cofactor>
    <cofactor evidence="13">
        <name>Mn(2+)</name>
        <dbReference type="ChEBI" id="CHEBI:29035"/>
    </cofactor>
</comment>
<evidence type="ECO:0000313" key="17">
    <source>
        <dbReference type="Proteomes" id="UP001549920"/>
    </source>
</evidence>
<keyword evidence="7 13" id="KW-0547">Nucleotide-binding</keyword>
<dbReference type="PROSITE" id="PS00108">
    <property type="entry name" value="PROTEIN_KINASE_ST"/>
    <property type="match status" value="1"/>
</dbReference>
<dbReference type="SUPFAM" id="SSF57302">
    <property type="entry name" value="Snake toxin-like"/>
    <property type="match status" value="1"/>
</dbReference>
<sequence length="548" mass="60357">MILVKSRTICLHNLLFLVGFLGTASTAPPTDGNLPPRPKEGGVSTRFCEFHNDTKPPCDLADPTCTPVAPTIEECQPTETDKSIHCFVLWQYNNITNTAYPKFKGCFLDTVSCTDRSHSCRLHNSKLPLLHCCCEGDMCNQNVTFPGLDVVMSQTDAPPEKIPASPLPNPEDDTKAVIAYTLTPLFLLFAILVACYFLYRRRKSGSFAELANGEASLSRPPSAGGGMENESGGLVSQVSLCEVRARGRFGAVWRAKLGPLDVAVKVFPLQDKQSWLAEQEIYRLARMDHPDILHYIGVDKKGDNLQAEYWLITAYHEKGSLCDYLKAHTLTWAEAWRVAVCVARGLSHLHEEGGGKPAVAHRDFKSKNVLLKSDMSACIADFGLALIFVAGRGCGDAHGQVGTRRYMAPEVLDGAINFTKDAFLRIDMYACALVLWEIASRCKDGGADGSSQYRLPLEEEVGSHPTLEEMQEAVVQRKLRPHIQPQWRDHPGLSVLCDTMEECWDHDAEARLSASCVVERVTATRPAPAHATPDTTPLLIHELAARPC</sequence>
<dbReference type="Gene3D" id="3.30.200.20">
    <property type="entry name" value="Phosphorylase Kinase, domain 1"/>
    <property type="match status" value="1"/>
</dbReference>
<keyword evidence="6 14" id="KW-0732">Signal</keyword>
<comment type="caution">
    <text evidence="16">The sequence shown here is derived from an EMBL/GenBank/DDBJ whole genome shotgun (WGS) entry which is preliminary data.</text>
</comment>
<evidence type="ECO:0000256" key="8">
    <source>
        <dbReference type="ARBA" id="ARBA00022777"/>
    </source>
</evidence>
<dbReference type="PANTHER" id="PTHR23255">
    <property type="entry name" value="TRANSFORMING GROWTH FACTOR-BETA RECEPTOR TYPE I AND II"/>
    <property type="match status" value="1"/>
</dbReference>
<dbReference type="InterPro" id="IPR000719">
    <property type="entry name" value="Prot_kinase_dom"/>
</dbReference>
<keyword evidence="12 13" id="KW-0675">Receptor</keyword>
<name>A0ABR3HXW8_LOXSC</name>
<dbReference type="Gene3D" id="2.10.60.10">
    <property type="entry name" value="CD59"/>
    <property type="match status" value="1"/>
</dbReference>
<dbReference type="InterPro" id="IPR045860">
    <property type="entry name" value="Snake_toxin-like_sf"/>
</dbReference>
<feature type="chain" id="PRO_5046617367" description="Serine/threonine-protein kinase receptor" evidence="14">
    <location>
        <begin position="27"/>
        <end position="548"/>
    </location>
</feature>
<keyword evidence="13" id="KW-0464">Manganese</keyword>
<evidence type="ECO:0000259" key="15">
    <source>
        <dbReference type="PROSITE" id="PS50011"/>
    </source>
</evidence>
<dbReference type="SUPFAM" id="SSF56112">
    <property type="entry name" value="Protein kinase-like (PK-like)"/>
    <property type="match status" value="1"/>
</dbReference>
<keyword evidence="4 13" id="KW-0808">Transferase</keyword>